<gene>
    <name evidence="4" type="ORF">PDESU_01817</name>
</gene>
<dbReference type="SUPFAM" id="SSF48208">
    <property type="entry name" value="Six-hairpin glycosidases"/>
    <property type="match status" value="1"/>
</dbReference>
<dbReference type="Pfam" id="PF05592">
    <property type="entry name" value="Bac_rhamnosid"/>
    <property type="match status" value="1"/>
</dbReference>
<proteinExistence type="predicted"/>
<evidence type="ECO:0000259" key="1">
    <source>
        <dbReference type="Pfam" id="PF05592"/>
    </source>
</evidence>
<dbReference type="InterPro" id="IPR008928">
    <property type="entry name" value="6-hairpin_glycosidase_sf"/>
</dbReference>
<dbReference type="Gene3D" id="2.60.420.10">
    <property type="entry name" value="Maltose phosphorylase, domain 3"/>
    <property type="match status" value="1"/>
</dbReference>
<evidence type="ECO:0000259" key="2">
    <source>
        <dbReference type="Pfam" id="PF17389"/>
    </source>
</evidence>
<dbReference type="GO" id="GO:0005975">
    <property type="term" value="P:carbohydrate metabolic process"/>
    <property type="evidence" value="ECO:0007669"/>
    <property type="project" value="InterPro"/>
</dbReference>
<dbReference type="PANTHER" id="PTHR34987:SF2">
    <property type="entry name" value="B, PUTATIVE (AFU_ORTHOLOGUE AFUA_7G05040)-RELATED"/>
    <property type="match status" value="1"/>
</dbReference>
<dbReference type="Gene3D" id="2.60.120.260">
    <property type="entry name" value="Galactose-binding domain-like"/>
    <property type="match status" value="4"/>
</dbReference>
<evidence type="ECO:0000313" key="4">
    <source>
        <dbReference type="EMBL" id="VGO13261.1"/>
    </source>
</evidence>
<dbReference type="InterPro" id="IPR035396">
    <property type="entry name" value="Bac_rhamnosid6H"/>
</dbReference>
<dbReference type="InterPro" id="IPR008902">
    <property type="entry name" value="Rhamnosid_concanavalin"/>
</dbReference>
<dbReference type="Pfam" id="PF17389">
    <property type="entry name" value="Bac_rhamnosid6H"/>
    <property type="match status" value="1"/>
</dbReference>
<dbReference type="InterPro" id="IPR035398">
    <property type="entry name" value="Bac_rhamnosid_C"/>
</dbReference>
<feature type="domain" description="Alpha-L-rhamnosidase C-terminal" evidence="3">
    <location>
        <begin position="807"/>
        <end position="866"/>
    </location>
</feature>
<feature type="domain" description="Alpha-L-rhamnosidase six-hairpin glycosidase" evidence="2">
    <location>
        <begin position="467"/>
        <end position="804"/>
    </location>
</feature>
<dbReference type="AlphaFoldDB" id="A0A6C2U0Z1"/>
<name>A0A6C2U0Z1_PONDE</name>
<reference evidence="4 5" key="1">
    <citation type="submission" date="2019-04" db="EMBL/GenBank/DDBJ databases">
        <authorList>
            <person name="Van Vliet M D."/>
        </authorList>
    </citation>
    <scope>NUCLEOTIDE SEQUENCE [LARGE SCALE GENOMIC DNA]</scope>
    <source>
        <strain evidence="4 5">F1</strain>
    </source>
</reference>
<dbReference type="RefSeq" id="WP_136078847.1">
    <property type="nucleotide sequence ID" value="NZ_CAAHFG010000001.1"/>
</dbReference>
<dbReference type="Gene3D" id="1.50.10.10">
    <property type="match status" value="1"/>
</dbReference>
<dbReference type="InterPro" id="IPR012341">
    <property type="entry name" value="6hp_glycosidase-like_sf"/>
</dbReference>
<organism evidence="4 5">
    <name type="scientific">Pontiella desulfatans</name>
    <dbReference type="NCBI Taxonomy" id="2750659"/>
    <lineage>
        <taxon>Bacteria</taxon>
        <taxon>Pseudomonadati</taxon>
        <taxon>Kiritimatiellota</taxon>
        <taxon>Kiritimatiellia</taxon>
        <taxon>Kiritimatiellales</taxon>
        <taxon>Pontiellaceae</taxon>
        <taxon>Pontiella</taxon>
    </lineage>
</organism>
<feature type="domain" description="Alpha-L-rhamnosidase concanavalin-like" evidence="1">
    <location>
        <begin position="365"/>
        <end position="426"/>
    </location>
</feature>
<sequence>MKKSKWIWCAHNELREYNQTVLFRKEIHVLNPEHALLQITADSWYRVSVNGKWIHDGPARGYPEHYQYDEHDVSGVLKSGINKIEVIARYFGIGTFHQIPQQAGLRAALLVDGEVVGTDASWQASPSKAWKQWTPKISIQMEPFEEYDARLSTVLDWQPAVEVKRPGRLLCRNTQLLTKKLRRPNGDPSVAYVKKSEPHWCVPVTQLAHGETIEANFHTSRPVSLSSTLTVRKKQQYNFGSNDWKVAVNGRLLKTGKITLVSGRHNVVFFCNSFYGHNKEIAFTWLNLKGWGEWTVSMAATCLFRDSDVRWLTFENKAAKQVERRWLKAIEVYPWGFEICDVPEEQIFMEDVAAEFAARQPAARGDTEYCFDFGEQTCGYFDFTIKADDGVMVDLNMVEYIASDGTIQHTLPFNRNGMRYITKRGVNRFTSLKRRAGQYLFVTIRNAESPVEIRSVRIMESTAPVMQVEVFKSSDPALNQIWKMSERTLKLCMEDTFTDCPLYEQTLWIGDARNEALYAFTAYGNYDVSARSLELGAQSLEKFPMVGCQVPSSWECQLPAWSFLWGMHVWEHYFHSGDKRFLKKLWPAVLKNLEGAEQFVDERGLFSGPLWNLLEWAPIDHDNETVLHNSMLWVGALQAAENCAEVLGKAAARKKMCARRKKLIRAINSFWDEGKGSYPDALLDKSGKPSSKVCQHTSMLSIMCGVATPQIRQTALSNLLNPPESMTTIGSPFAMQFMYETLEKNGEYDATIDSIRSKFQPMIDAGASTVWEMFAGSDFDTHGFPTRSHCHAWASSPIWFLNRIVLGIRQTQPGGKAFEISPWISGLKHASGSTATPKGAVHVDWKIKGDTLQINISAPKNTKVEMKSNESHLGFEIAVEMNTLRAEL</sequence>
<dbReference type="PANTHER" id="PTHR34987">
    <property type="entry name" value="C, PUTATIVE (AFU_ORTHOLOGUE AFUA_3G02880)-RELATED"/>
    <property type="match status" value="1"/>
</dbReference>
<evidence type="ECO:0000259" key="3">
    <source>
        <dbReference type="Pfam" id="PF17390"/>
    </source>
</evidence>
<dbReference type="Pfam" id="PF17390">
    <property type="entry name" value="Bac_rhamnosid_C"/>
    <property type="match status" value="1"/>
</dbReference>
<dbReference type="EMBL" id="CAAHFG010000001">
    <property type="protein sequence ID" value="VGO13261.1"/>
    <property type="molecule type" value="Genomic_DNA"/>
</dbReference>
<protein>
    <submittedName>
        <fullName evidence="4">Uncharacterized protein</fullName>
    </submittedName>
</protein>
<dbReference type="Proteomes" id="UP000366872">
    <property type="component" value="Unassembled WGS sequence"/>
</dbReference>
<evidence type="ECO:0000313" key="5">
    <source>
        <dbReference type="Proteomes" id="UP000366872"/>
    </source>
</evidence>
<accession>A0A6C2U0Z1</accession>
<keyword evidence="5" id="KW-1185">Reference proteome</keyword>